<proteinExistence type="predicted"/>
<dbReference type="Proteomes" id="UP000542742">
    <property type="component" value="Unassembled WGS sequence"/>
</dbReference>
<name>A0A7W7CXN5_9ACTN</name>
<sequence length="290" mass="30662">MYSLVSAPVLGFDLTRLTGGSATAEVVLRGLRLQAADLPLLAERLPDEDARGPLWVEVESAARRMPSLKGLNKDDAAGSLALVERAPIGTVDALLTCLRYDVMAWTWSGTGRDAQQSEVAAAATALICDAAVASYLREVLDADTRRRLGAGWVAAMRKLPVGAPIDLGPHHYTVSALLDRLRSLRSNDLSRLMASADDARRNTGGWSPAVHSASWAAYLSDRVRTAAAAQMLLVQAVDTAAIPLADRAGGVWNMLSGAVQALVVRDLLDTSTAHRLLAPVVAALGPAWLG</sequence>
<gene>
    <name evidence="1" type="ORF">BKA14_006702</name>
</gene>
<dbReference type="AlphaFoldDB" id="A0A7W7CXN5"/>
<keyword evidence="2" id="KW-1185">Reference proteome</keyword>
<dbReference type="EMBL" id="JACHMF010000001">
    <property type="protein sequence ID" value="MBB4696554.1"/>
    <property type="molecule type" value="Genomic_DNA"/>
</dbReference>
<dbReference type="RefSeq" id="WP_184954776.1">
    <property type="nucleotide sequence ID" value="NZ_BOMC01000022.1"/>
</dbReference>
<evidence type="ECO:0000313" key="2">
    <source>
        <dbReference type="Proteomes" id="UP000542742"/>
    </source>
</evidence>
<evidence type="ECO:0000313" key="1">
    <source>
        <dbReference type="EMBL" id="MBB4696554.1"/>
    </source>
</evidence>
<reference evidence="1 2" key="1">
    <citation type="submission" date="2020-08" db="EMBL/GenBank/DDBJ databases">
        <title>Sequencing the genomes of 1000 actinobacteria strains.</title>
        <authorList>
            <person name="Klenk H.-P."/>
        </authorList>
    </citation>
    <scope>NUCLEOTIDE SEQUENCE [LARGE SCALE GENOMIC DNA]</scope>
    <source>
        <strain evidence="1 2">DSM 45518</strain>
    </source>
</reference>
<protein>
    <submittedName>
        <fullName evidence="1">Uncharacterized protein</fullName>
    </submittedName>
</protein>
<organism evidence="1 2">
    <name type="scientific">Paractinoplanes abujensis</name>
    <dbReference type="NCBI Taxonomy" id="882441"/>
    <lineage>
        <taxon>Bacteria</taxon>
        <taxon>Bacillati</taxon>
        <taxon>Actinomycetota</taxon>
        <taxon>Actinomycetes</taxon>
        <taxon>Micromonosporales</taxon>
        <taxon>Micromonosporaceae</taxon>
        <taxon>Paractinoplanes</taxon>
    </lineage>
</organism>
<comment type="caution">
    <text evidence="1">The sequence shown here is derived from an EMBL/GenBank/DDBJ whole genome shotgun (WGS) entry which is preliminary data.</text>
</comment>
<accession>A0A7W7CXN5</accession>